<feature type="region of interest" description="Disordered" evidence="1">
    <location>
        <begin position="1"/>
        <end position="24"/>
    </location>
</feature>
<sequence>MSKRSVYNAKVRDGVERKPGSDRDKILDARKANDLGKQEISEHPDQDLMATILTRCKQYGLFFLGDIEAEACRVHLTNIEILRMPMRTRLTCLNGTSISVMEPSRRYWRQ</sequence>
<keyword evidence="3" id="KW-1185">Reference proteome</keyword>
<name>A0A7R8D691_LEPSM</name>
<evidence type="ECO:0000313" key="3">
    <source>
        <dbReference type="Proteomes" id="UP000675881"/>
    </source>
</evidence>
<dbReference type="AlphaFoldDB" id="A0A7R8D691"/>
<gene>
    <name evidence="2" type="ORF">LSAA_14077</name>
</gene>
<protein>
    <submittedName>
        <fullName evidence="2">(salmon louse) hypothetical protein</fullName>
    </submittedName>
</protein>
<evidence type="ECO:0000313" key="2">
    <source>
        <dbReference type="EMBL" id="CAF3013849.1"/>
    </source>
</evidence>
<reference evidence="2" key="1">
    <citation type="submission" date="2021-02" db="EMBL/GenBank/DDBJ databases">
        <authorList>
            <person name="Bekaert M."/>
        </authorList>
    </citation>
    <scope>NUCLEOTIDE SEQUENCE</scope>
    <source>
        <strain evidence="2">IoA-00</strain>
    </source>
</reference>
<feature type="compositionally biased region" description="Basic and acidic residues" evidence="1">
    <location>
        <begin position="10"/>
        <end position="24"/>
    </location>
</feature>
<accession>A0A7R8D691</accession>
<organism evidence="2 3">
    <name type="scientific">Lepeophtheirus salmonis</name>
    <name type="common">Salmon louse</name>
    <name type="synonym">Caligus salmonis</name>
    <dbReference type="NCBI Taxonomy" id="72036"/>
    <lineage>
        <taxon>Eukaryota</taxon>
        <taxon>Metazoa</taxon>
        <taxon>Ecdysozoa</taxon>
        <taxon>Arthropoda</taxon>
        <taxon>Crustacea</taxon>
        <taxon>Multicrustacea</taxon>
        <taxon>Hexanauplia</taxon>
        <taxon>Copepoda</taxon>
        <taxon>Siphonostomatoida</taxon>
        <taxon>Caligidae</taxon>
        <taxon>Lepeophtheirus</taxon>
    </lineage>
</organism>
<proteinExistence type="predicted"/>
<dbReference type="Proteomes" id="UP000675881">
    <property type="component" value="Chromosome 8"/>
</dbReference>
<evidence type="ECO:0000256" key="1">
    <source>
        <dbReference type="SAM" id="MobiDB-lite"/>
    </source>
</evidence>
<dbReference type="EMBL" id="HG994587">
    <property type="protein sequence ID" value="CAF3013849.1"/>
    <property type="molecule type" value="Genomic_DNA"/>
</dbReference>